<evidence type="ECO:0000313" key="3">
    <source>
        <dbReference type="Proteomes" id="UP000326939"/>
    </source>
</evidence>
<proteinExistence type="predicted"/>
<feature type="region of interest" description="Disordered" evidence="1">
    <location>
        <begin position="102"/>
        <end position="125"/>
    </location>
</feature>
<dbReference type="InterPro" id="IPR036853">
    <property type="entry name" value="Ribosomal_uL14_sf"/>
</dbReference>
<reference evidence="3" key="1">
    <citation type="journal article" date="2019" name="Gigascience">
        <title>De novo genome assembly of the endangered Acer yangbiense, a plant species with extremely small populations endemic to Yunnan Province, China.</title>
        <authorList>
            <person name="Yang J."/>
            <person name="Wariss H.M."/>
            <person name="Tao L."/>
            <person name="Zhang R."/>
            <person name="Yun Q."/>
            <person name="Hollingsworth P."/>
            <person name="Dao Z."/>
            <person name="Luo G."/>
            <person name="Guo H."/>
            <person name="Ma Y."/>
            <person name="Sun W."/>
        </authorList>
    </citation>
    <scope>NUCLEOTIDE SEQUENCE [LARGE SCALE GENOMIC DNA]</scope>
    <source>
        <strain evidence="3">cv. br00</strain>
    </source>
</reference>
<dbReference type="Proteomes" id="UP000326939">
    <property type="component" value="Chromosome 3"/>
</dbReference>
<dbReference type="GO" id="GO:0005840">
    <property type="term" value="C:ribosome"/>
    <property type="evidence" value="ECO:0007669"/>
    <property type="project" value="InterPro"/>
</dbReference>
<evidence type="ECO:0000256" key="1">
    <source>
        <dbReference type="SAM" id="MobiDB-lite"/>
    </source>
</evidence>
<gene>
    <name evidence="2" type="ORF">DKX38_004311</name>
</gene>
<dbReference type="EMBL" id="VDCV01000003">
    <property type="protein sequence ID" value="KAB5564257.1"/>
    <property type="molecule type" value="Genomic_DNA"/>
</dbReference>
<dbReference type="AlphaFoldDB" id="A0A5N5NB53"/>
<protein>
    <submittedName>
        <fullName evidence="2">Uncharacterized protein</fullName>
    </submittedName>
</protein>
<keyword evidence="3" id="KW-1185">Reference proteome</keyword>
<organism evidence="2 3">
    <name type="scientific">Salix brachista</name>
    <dbReference type="NCBI Taxonomy" id="2182728"/>
    <lineage>
        <taxon>Eukaryota</taxon>
        <taxon>Viridiplantae</taxon>
        <taxon>Streptophyta</taxon>
        <taxon>Embryophyta</taxon>
        <taxon>Tracheophyta</taxon>
        <taxon>Spermatophyta</taxon>
        <taxon>Magnoliopsida</taxon>
        <taxon>eudicotyledons</taxon>
        <taxon>Gunneridae</taxon>
        <taxon>Pentapetalae</taxon>
        <taxon>rosids</taxon>
        <taxon>fabids</taxon>
        <taxon>Malpighiales</taxon>
        <taxon>Salicaceae</taxon>
        <taxon>Saliceae</taxon>
        <taxon>Salix</taxon>
    </lineage>
</organism>
<dbReference type="GO" id="GO:0003735">
    <property type="term" value="F:structural constituent of ribosome"/>
    <property type="evidence" value="ECO:0007669"/>
    <property type="project" value="InterPro"/>
</dbReference>
<accession>A0A5N5NB53</accession>
<dbReference type="SUPFAM" id="SSF50193">
    <property type="entry name" value="Ribosomal protein L14"/>
    <property type="match status" value="1"/>
</dbReference>
<name>A0A5N5NB53_9ROSI</name>
<dbReference type="GO" id="GO:0006412">
    <property type="term" value="P:translation"/>
    <property type="evidence" value="ECO:0007669"/>
    <property type="project" value="InterPro"/>
</dbReference>
<sequence length="125" mass="13665">MSTILKVVDNSGAKKVTCIYAIFEGKERGKFCELPCSVAAVMGVRSSFDDNAAVIADKQGQPKGSRRSYSGGFRFNVKKDGARHALRRFAFSKGLMEFRNEQNTPVSHGKNTTWNASVTSDNPAL</sequence>
<comment type="caution">
    <text evidence="2">The sequence shown here is derived from an EMBL/GenBank/DDBJ whole genome shotgun (WGS) entry which is preliminary data.</text>
</comment>
<evidence type="ECO:0000313" key="2">
    <source>
        <dbReference type="EMBL" id="KAB5564257.1"/>
    </source>
</evidence>